<organism evidence="2 3">
    <name type="scientific">Portunus trituberculatus</name>
    <name type="common">Swimming crab</name>
    <name type="synonym">Neptunus trituberculatus</name>
    <dbReference type="NCBI Taxonomy" id="210409"/>
    <lineage>
        <taxon>Eukaryota</taxon>
        <taxon>Metazoa</taxon>
        <taxon>Ecdysozoa</taxon>
        <taxon>Arthropoda</taxon>
        <taxon>Crustacea</taxon>
        <taxon>Multicrustacea</taxon>
        <taxon>Malacostraca</taxon>
        <taxon>Eumalacostraca</taxon>
        <taxon>Eucarida</taxon>
        <taxon>Decapoda</taxon>
        <taxon>Pleocyemata</taxon>
        <taxon>Brachyura</taxon>
        <taxon>Eubrachyura</taxon>
        <taxon>Portunoidea</taxon>
        <taxon>Portunidae</taxon>
        <taxon>Portuninae</taxon>
        <taxon>Portunus</taxon>
    </lineage>
</organism>
<gene>
    <name evidence="2" type="ORF">E2C01_017933</name>
</gene>
<dbReference type="EMBL" id="VSRR010001381">
    <property type="protein sequence ID" value="MPC24840.1"/>
    <property type="molecule type" value="Genomic_DNA"/>
</dbReference>
<evidence type="ECO:0000313" key="2">
    <source>
        <dbReference type="EMBL" id="MPC24840.1"/>
    </source>
</evidence>
<reference evidence="2 3" key="1">
    <citation type="submission" date="2019-05" db="EMBL/GenBank/DDBJ databases">
        <title>Another draft genome of Portunus trituberculatus and its Hox gene families provides insights of decapod evolution.</title>
        <authorList>
            <person name="Jeong J.-H."/>
            <person name="Song I."/>
            <person name="Kim S."/>
            <person name="Choi T."/>
            <person name="Kim D."/>
            <person name="Ryu S."/>
            <person name="Kim W."/>
        </authorList>
    </citation>
    <scope>NUCLEOTIDE SEQUENCE [LARGE SCALE GENOMIC DNA]</scope>
    <source>
        <tissue evidence="2">Muscle</tissue>
    </source>
</reference>
<dbReference type="AlphaFoldDB" id="A0A5B7DTS2"/>
<evidence type="ECO:0000256" key="1">
    <source>
        <dbReference type="SAM" id="MobiDB-lite"/>
    </source>
</evidence>
<comment type="caution">
    <text evidence="2">The sequence shown here is derived from an EMBL/GenBank/DDBJ whole genome shotgun (WGS) entry which is preliminary data.</text>
</comment>
<feature type="compositionally biased region" description="Polar residues" evidence="1">
    <location>
        <begin position="1"/>
        <end position="12"/>
    </location>
</feature>
<keyword evidence="3" id="KW-1185">Reference proteome</keyword>
<accession>A0A5B7DTS2</accession>
<name>A0A5B7DTS2_PORTR</name>
<dbReference type="Proteomes" id="UP000324222">
    <property type="component" value="Unassembled WGS sequence"/>
</dbReference>
<feature type="region of interest" description="Disordered" evidence="1">
    <location>
        <begin position="1"/>
        <end position="29"/>
    </location>
</feature>
<proteinExistence type="predicted"/>
<sequence length="63" mass="6678">MRVPANNSSRPTASARPVSRYRRGNAQDNSAIVAGGRSCCCSGEGSIQCARRGKNLNVDTHTD</sequence>
<evidence type="ECO:0000313" key="3">
    <source>
        <dbReference type="Proteomes" id="UP000324222"/>
    </source>
</evidence>
<protein>
    <submittedName>
        <fullName evidence="2">Uncharacterized protein</fullName>
    </submittedName>
</protein>